<dbReference type="Proteomes" id="UP000094056">
    <property type="component" value="Unassembled WGS sequence"/>
</dbReference>
<comment type="caution">
    <text evidence="1">The sequence shown here is derived from an EMBL/GenBank/DDBJ whole genome shotgun (WGS) entry which is preliminary data.</text>
</comment>
<protein>
    <submittedName>
        <fullName evidence="1">HEAT repeat protein</fullName>
    </submittedName>
</protein>
<dbReference type="EMBL" id="MAYW01000302">
    <property type="protein sequence ID" value="ODS30028.1"/>
    <property type="molecule type" value="Genomic_DNA"/>
</dbReference>
<dbReference type="InterPro" id="IPR016024">
    <property type="entry name" value="ARM-type_fold"/>
</dbReference>
<evidence type="ECO:0000313" key="2">
    <source>
        <dbReference type="Proteomes" id="UP000094056"/>
    </source>
</evidence>
<reference evidence="1 2" key="1">
    <citation type="submission" date="2016-07" db="EMBL/GenBank/DDBJ databases">
        <title>Draft genome of Scalindua rubra, obtained from a brine-seawater interface in the Red Sea, sheds light on salt adaptation in anammox bacteria.</title>
        <authorList>
            <person name="Speth D.R."/>
            <person name="Lagkouvardos I."/>
            <person name="Wang Y."/>
            <person name="Qian P.-Y."/>
            <person name="Dutilh B.E."/>
            <person name="Jetten M.S."/>
        </authorList>
    </citation>
    <scope>NUCLEOTIDE SEQUENCE [LARGE SCALE GENOMIC DNA]</scope>
    <source>
        <strain evidence="1">BSI-1</strain>
    </source>
</reference>
<organism evidence="1 2">
    <name type="scientific">Candidatus Scalindua rubra</name>
    <dbReference type="NCBI Taxonomy" id="1872076"/>
    <lineage>
        <taxon>Bacteria</taxon>
        <taxon>Pseudomonadati</taxon>
        <taxon>Planctomycetota</taxon>
        <taxon>Candidatus Brocadiia</taxon>
        <taxon>Candidatus Brocadiales</taxon>
        <taxon>Candidatus Scalinduaceae</taxon>
        <taxon>Candidatus Scalindua</taxon>
    </lineage>
</organism>
<proteinExistence type="predicted"/>
<dbReference type="InterPro" id="IPR021133">
    <property type="entry name" value="HEAT_type_2"/>
</dbReference>
<dbReference type="Pfam" id="PF08713">
    <property type="entry name" value="DNA_alkylation"/>
    <property type="match status" value="1"/>
</dbReference>
<evidence type="ECO:0000313" key="1">
    <source>
        <dbReference type="EMBL" id="ODS30028.1"/>
    </source>
</evidence>
<dbReference type="SUPFAM" id="SSF48371">
    <property type="entry name" value="ARM repeat"/>
    <property type="match status" value="1"/>
</dbReference>
<dbReference type="PROSITE" id="PS50077">
    <property type="entry name" value="HEAT_REPEAT"/>
    <property type="match status" value="1"/>
</dbReference>
<dbReference type="Gene3D" id="1.25.40.290">
    <property type="entry name" value="ARM repeat domains"/>
    <property type="match status" value="1"/>
</dbReference>
<accession>A0A1E3X337</accession>
<name>A0A1E3X337_9BACT</name>
<sequence length="278" mass="31438">MLRIPDAPKSIQKGVPLKNVLGLEAVDCLANNIAYVYSEFRADKFRKYALDNLGSMEFMERGTHIARALRSNLPEKYEKAVEVILASLTPPNTATEGLGLAVLFYQPHSCFISAYGLDKEYNGGDDPFDISMKAQYELTKRNTSEFSIRPFLMKYQGRTLSRLKEWVSDPDPHVRRLCSEGTRPRLPWATLIPSFVDDPSPILPILESLKNDQSMYVRRSVANSLGDIAKDHPDFVLELCESWISIASKEVKWVIRHALRLPAKKGDKLALQLRAKAK</sequence>
<dbReference type="AlphaFoldDB" id="A0A1E3X337"/>
<dbReference type="PATRIC" id="fig|1872076.5.peg.5845"/>
<dbReference type="InterPro" id="IPR014825">
    <property type="entry name" value="DNA_alkylation"/>
</dbReference>
<gene>
    <name evidence="1" type="ORF">SCARUB_04866</name>
</gene>